<proteinExistence type="predicted"/>
<evidence type="ECO:0000313" key="2">
    <source>
        <dbReference type="Proteomes" id="UP000827872"/>
    </source>
</evidence>
<name>A0ACB8EP89_9SAUR</name>
<keyword evidence="2" id="KW-1185">Reference proteome</keyword>
<protein>
    <submittedName>
        <fullName evidence="1">Uncharacterized protein</fullName>
    </submittedName>
</protein>
<reference evidence="1" key="1">
    <citation type="submission" date="2021-08" db="EMBL/GenBank/DDBJ databases">
        <title>The first chromosome-level gecko genome reveals the dynamic sex chromosomes of Neotropical dwarf geckos (Sphaerodactylidae: Sphaerodactylus).</title>
        <authorList>
            <person name="Pinto B.J."/>
            <person name="Keating S.E."/>
            <person name="Gamble T."/>
        </authorList>
    </citation>
    <scope>NUCLEOTIDE SEQUENCE</scope>
    <source>
        <strain evidence="1">TG3544</strain>
    </source>
</reference>
<dbReference type="Proteomes" id="UP000827872">
    <property type="component" value="Linkage Group LG03"/>
</dbReference>
<organism evidence="1 2">
    <name type="scientific">Sphaerodactylus townsendi</name>
    <dbReference type="NCBI Taxonomy" id="933632"/>
    <lineage>
        <taxon>Eukaryota</taxon>
        <taxon>Metazoa</taxon>
        <taxon>Chordata</taxon>
        <taxon>Craniata</taxon>
        <taxon>Vertebrata</taxon>
        <taxon>Euteleostomi</taxon>
        <taxon>Lepidosauria</taxon>
        <taxon>Squamata</taxon>
        <taxon>Bifurcata</taxon>
        <taxon>Gekkota</taxon>
        <taxon>Sphaerodactylidae</taxon>
        <taxon>Sphaerodactylus</taxon>
    </lineage>
</organism>
<comment type="caution">
    <text evidence="1">The sequence shown here is derived from an EMBL/GenBank/DDBJ whole genome shotgun (WGS) entry which is preliminary data.</text>
</comment>
<accession>A0ACB8EP89</accession>
<dbReference type="EMBL" id="CM037616">
    <property type="protein sequence ID" value="KAH7994105.1"/>
    <property type="molecule type" value="Genomic_DNA"/>
</dbReference>
<gene>
    <name evidence="1" type="ORF">K3G42_033196</name>
</gene>
<sequence length="330" mass="35669">MALPEMVGLLLAALLAVARAGQVPLLAWSSHSSLWSPSAAPHEGHVVTETQLASLLDLALNNGPHNVLLVLQDKLSVEDFTAYGGVFGNKPDSAFPNLENALAAAPSSLVLPSVDWFAASSVPAFLKAKLGIAPLHVDQNTLQELRLNASLPALLLVQLPYTTSREAVWENEWAEYQRPLNQMHQDLMELHLVVTRMETERNQAREDARAVYMQLQQPPADGVGVGDLPAAVPADGAVPVPAGAGGLPAPFPGQLGDGTNGGQPTQPAQPDGGQPAQRLEGHQCSQLGFLRSRFLWAFLLHQFGLPCFQHHRCFQLRHHRFRSNHLMGIP</sequence>
<evidence type="ECO:0000313" key="1">
    <source>
        <dbReference type="EMBL" id="KAH7994105.1"/>
    </source>
</evidence>